<keyword evidence="4" id="KW-1185">Reference proteome</keyword>
<evidence type="ECO:0000313" key="4">
    <source>
        <dbReference type="Proteomes" id="UP000052023"/>
    </source>
</evidence>
<dbReference type="GO" id="GO:0003824">
    <property type="term" value="F:catalytic activity"/>
    <property type="evidence" value="ECO:0007669"/>
    <property type="project" value="InterPro"/>
</dbReference>
<dbReference type="RefSeq" id="WP_057845905.1">
    <property type="nucleotide sequence ID" value="NZ_LLYA01000172.1"/>
</dbReference>
<dbReference type="PANTHER" id="PTHR11895">
    <property type="entry name" value="TRANSAMIDASE"/>
    <property type="match status" value="1"/>
</dbReference>
<dbReference type="Pfam" id="PF01425">
    <property type="entry name" value="Amidase"/>
    <property type="match status" value="1"/>
</dbReference>
<dbReference type="InterPro" id="IPR023631">
    <property type="entry name" value="Amidase_dom"/>
</dbReference>
<organism evidence="3 4">
    <name type="scientific">Bradyrhizobium retamae</name>
    <dbReference type="NCBI Taxonomy" id="1300035"/>
    <lineage>
        <taxon>Bacteria</taxon>
        <taxon>Pseudomonadati</taxon>
        <taxon>Pseudomonadota</taxon>
        <taxon>Alphaproteobacteria</taxon>
        <taxon>Hyphomicrobiales</taxon>
        <taxon>Nitrobacteraceae</taxon>
        <taxon>Bradyrhizobium</taxon>
    </lineage>
</organism>
<reference evidence="3 4" key="1">
    <citation type="submission" date="2014-03" db="EMBL/GenBank/DDBJ databases">
        <title>Bradyrhizobium valentinum sp. nov., isolated from effective nodules of Lupinus mariae-josephae, a lupine endemic of basic-lime soils in Eastern Spain.</title>
        <authorList>
            <person name="Duran D."/>
            <person name="Rey L."/>
            <person name="Navarro A."/>
            <person name="Busquets A."/>
            <person name="Imperial J."/>
            <person name="Ruiz-Argueso T."/>
        </authorList>
    </citation>
    <scope>NUCLEOTIDE SEQUENCE [LARGE SCALE GENOMIC DNA]</scope>
    <source>
        <strain evidence="3 4">Ro19</strain>
    </source>
</reference>
<dbReference type="InterPro" id="IPR036928">
    <property type="entry name" value="AS_sf"/>
</dbReference>
<dbReference type="AlphaFoldDB" id="A0A0R3MMS1"/>
<dbReference type="InterPro" id="IPR000120">
    <property type="entry name" value="Amidase"/>
</dbReference>
<protein>
    <submittedName>
        <fullName evidence="3">Amidase</fullName>
    </submittedName>
</protein>
<evidence type="ECO:0000259" key="2">
    <source>
        <dbReference type="Pfam" id="PF01425"/>
    </source>
</evidence>
<feature type="domain" description="Amidase" evidence="2">
    <location>
        <begin position="34"/>
        <end position="461"/>
    </location>
</feature>
<dbReference type="Proteomes" id="UP000052023">
    <property type="component" value="Unassembled WGS sequence"/>
</dbReference>
<evidence type="ECO:0000313" key="3">
    <source>
        <dbReference type="EMBL" id="KRR21233.1"/>
    </source>
</evidence>
<proteinExistence type="inferred from homology"/>
<dbReference type="OrthoDB" id="9814821at2"/>
<evidence type="ECO:0000256" key="1">
    <source>
        <dbReference type="ARBA" id="ARBA00009199"/>
    </source>
</evidence>
<name>A0A0R3MMS1_9BRAD</name>
<dbReference type="EMBL" id="LLYA01000172">
    <property type="protein sequence ID" value="KRR21233.1"/>
    <property type="molecule type" value="Genomic_DNA"/>
</dbReference>
<sequence length="481" mass="50112">MARTAPTAGVHDLAKLSATDLLEGYRSGRFTPREVIEDVIAALKVTHAVCNVVVTPTYEQARAAADRATEAWGAGQPQGRLAGVPVTIKDLVFVAGVPALGGAPCNRRFVPDANAAVVVALQAEGAIVTCKTTTCESGYKLTADSPVSGITRNPWDKTRTSGGSSGGAAAAVAAGCGPLAIGTDGVGSIRVPSSFCGVVGLKPTFGLVPRSPGFSPPSWASLAHTGPIARTVADAALLLEVIAAHDLRDVASLPVASRRFKVAPDRLDGIKIGTSVDFGYAVVDPQVRDAFEAASETLAALGAEIVPDCARFAPDMLERILKPIAYTEQAAAVANRDSIALSASDEDYRDVIAKGRNYSGIDYVEASYRRAGLRASFLELFGKVDALVTPTVAVTAFRAGALGVDQIAGCTVDRHLGWSPFSWPINLTGLPAATIPCGFDDSGLPIGLQIVAPWLDEGLILRIAAAFERARPWVQFRPSLS</sequence>
<dbReference type="Gene3D" id="3.90.1300.10">
    <property type="entry name" value="Amidase signature (AS) domain"/>
    <property type="match status" value="1"/>
</dbReference>
<gene>
    <name evidence="3" type="ORF">CQ13_30985</name>
</gene>
<dbReference type="SUPFAM" id="SSF75304">
    <property type="entry name" value="Amidase signature (AS) enzymes"/>
    <property type="match status" value="1"/>
</dbReference>
<comment type="similarity">
    <text evidence="1">Belongs to the amidase family.</text>
</comment>
<comment type="caution">
    <text evidence="3">The sequence shown here is derived from an EMBL/GenBank/DDBJ whole genome shotgun (WGS) entry which is preliminary data.</text>
</comment>
<accession>A0A0R3MMS1</accession>
<dbReference type="PANTHER" id="PTHR11895:SF7">
    <property type="entry name" value="GLUTAMYL-TRNA(GLN) AMIDOTRANSFERASE SUBUNIT A, MITOCHONDRIAL"/>
    <property type="match status" value="1"/>
</dbReference>